<dbReference type="Pfam" id="PF01345">
    <property type="entry name" value="DUF11"/>
    <property type="match status" value="1"/>
</dbReference>
<accession>A0A1F6A6J3</accession>
<organism evidence="3 4">
    <name type="scientific">Candidatus Gottesmanbacteria bacterium RIFCSPHIGHO2_02_FULL_40_13</name>
    <dbReference type="NCBI Taxonomy" id="1798384"/>
    <lineage>
        <taxon>Bacteria</taxon>
        <taxon>Candidatus Gottesmaniibacteriota</taxon>
    </lineage>
</organism>
<proteinExistence type="predicted"/>
<feature type="domain" description="DUF11" evidence="2">
    <location>
        <begin position="71"/>
        <end position="177"/>
    </location>
</feature>
<dbReference type="Proteomes" id="UP000177092">
    <property type="component" value="Unassembled WGS sequence"/>
</dbReference>
<dbReference type="EMBL" id="MFJN01000049">
    <property type="protein sequence ID" value="OGG20350.1"/>
    <property type="molecule type" value="Genomic_DNA"/>
</dbReference>
<evidence type="ECO:0000313" key="4">
    <source>
        <dbReference type="Proteomes" id="UP000177092"/>
    </source>
</evidence>
<dbReference type="InterPro" id="IPR001434">
    <property type="entry name" value="OmcB-like_DUF11"/>
</dbReference>
<dbReference type="InterPro" id="IPR047589">
    <property type="entry name" value="DUF11_rpt"/>
</dbReference>
<evidence type="ECO:0000256" key="1">
    <source>
        <dbReference type="SAM" id="SignalP"/>
    </source>
</evidence>
<dbReference type="AlphaFoldDB" id="A0A1F6A6J3"/>
<dbReference type="STRING" id="1798384.A3D03_06540"/>
<reference evidence="3 4" key="1">
    <citation type="journal article" date="2016" name="Nat. Commun.">
        <title>Thousands of microbial genomes shed light on interconnected biogeochemical processes in an aquifer system.</title>
        <authorList>
            <person name="Anantharaman K."/>
            <person name="Brown C.T."/>
            <person name="Hug L.A."/>
            <person name="Sharon I."/>
            <person name="Castelle C.J."/>
            <person name="Probst A.J."/>
            <person name="Thomas B.C."/>
            <person name="Singh A."/>
            <person name="Wilkins M.J."/>
            <person name="Karaoz U."/>
            <person name="Brodie E.L."/>
            <person name="Williams K.H."/>
            <person name="Hubbard S.S."/>
            <person name="Banfield J.F."/>
        </authorList>
    </citation>
    <scope>NUCLEOTIDE SEQUENCE [LARGE SCALE GENOMIC DNA]</scope>
</reference>
<gene>
    <name evidence="3" type="ORF">A3D03_06540</name>
</gene>
<dbReference type="NCBIfam" id="TIGR01451">
    <property type="entry name" value="B_ant_repeat"/>
    <property type="match status" value="1"/>
</dbReference>
<sequence length="228" mass="24427">MIKNYFAKAVVLLTLLVSLINFKTPQALASAGCVPVYGGGVSCPRPAEVLLNKTVRNPATGVYVDNILPIDNTNYRPGAIIPFHLKVQNSGDETLSLVTVTDSIPSFTDFSSIDAAVENSSYDSNSRKLTFTVSNLAGNSSRTFTLNLRVVSETALPANKTLVCPINIVDTISSNNGTDHDESQFCIQRVIEVPQIPKAGPENWIISIVGLSASLIAGLKFRKKSALS</sequence>
<evidence type="ECO:0000259" key="2">
    <source>
        <dbReference type="Pfam" id="PF01345"/>
    </source>
</evidence>
<feature type="signal peptide" evidence="1">
    <location>
        <begin position="1"/>
        <end position="29"/>
    </location>
</feature>
<dbReference type="Gene3D" id="2.60.40.1170">
    <property type="entry name" value="Mu homology domain, subdomain B"/>
    <property type="match status" value="1"/>
</dbReference>
<feature type="chain" id="PRO_5009522955" description="DUF11 domain-containing protein" evidence="1">
    <location>
        <begin position="30"/>
        <end position="228"/>
    </location>
</feature>
<comment type="caution">
    <text evidence="3">The sequence shown here is derived from an EMBL/GenBank/DDBJ whole genome shotgun (WGS) entry which is preliminary data.</text>
</comment>
<evidence type="ECO:0000313" key="3">
    <source>
        <dbReference type="EMBL" id="OGG20350.1"/>
    </source>
</evidence>
<protein>
    <recommendedName>
        <fullName evidence="2">DUF11 domain-containing protein</fullName>
    </recommendedName>
</protein>
<name>A0A1F6A6J3_9BACT</name>
<keyword evidence="1" id="KW-0732">Signal</keyword>